<organism evidence="1 2">
    <name type="scientific">Paeniglutamicibacter gangotriensis</name>
    <dbReference type="NCBI Taxonomy" id="254787"/>
    <lineage>
        <taxon>Bacteria</taxon>
        <taxon>Bacillati</taxon>
        <taxon>Actinomycetota</taxon>
        <taxon>Actinomycetes</taxon>
        <taxon>Micrococcales</taxon>
        <taxon>Micrococcaceae</taxon>
        <taxon>Paeniglutamicibacter</taxon>
    </lineage>
</organism>
<evidence type="ECO:0000313" key="1">
    <source>
        <dbReference type="EMBL" id="KAA0975224.1"/>
    </source>
</evidence>
<dbReference type="EMBL" id="VOBL01000016">
    <property type="protein sequence ID" value="KAA0975224.1"/>
    <property type="molecule type" value="Genomic_DNA"/>
</dbReference>
<evidence type="ECO:0000313" key="2">
    <source>
        <dbReference type="Proteomes" id="UP000323856"/>
    </source>
</evidence>
<sequence>MLRGEAPDFPSVLPSVGTIMELMRFTRSTGATLLASAVLLLSVTGCATIADTAFSAASSAATQLVDGAKKELIKKVCEPIKDGSINASDLKIVSSMVDSVREGGLPKEFVSALDDVAASGDEVPAELQERLVTACDNALV</sequence>
<name>A0A5B0E8A9_9MICC</name>
<gene>
    <name evidence="1" type="ORF">FQ154_14585</name>
</gene>
<dbReference type="Proteomes" id="UP000323856">
    <property type="component" value="Unassembled WGS sequence"/>
</dbReference>
<dbReference type="OrthoDB" id="4954253at2"/>
<protein>
    <submittedName>
        <fullName evidence="1">Uncharacterized protein</fullName>
    </submittedName>
</protein>
<comment type="caution">
    <text evidence="1">The sequence shown here is derived from an EMBL/GenBank/DDBJ whole genome shotgun (WGS) entry which is preliminary data.</text>
</comment>
<reference evidence="1 2" key="1">
    <citation type="submission" date="2019-07" db="EMBL/GenBank/DDBJ databases">
        <title>Analysis of the biochemical properties, biological activity and biotechnological potential of siderophores and biosurfactants produced by Antarctic psychrotolerant bacteria.</title>
        <authorList>
            <person name="Styczynski M."/>
            <person name="Krucon T."/>
            <person name="Decewicz P."/>
            <person name="Dziewit L."/>
        </authorList>
    </citation>
    <scope>NUCLEOTIDE SEQUENCE [LARGE SCALE GENOMIC DNA]</scope>
    <source>
        <strain evidence="1 2">ANT_H27</strain>
    </source>
</reference>
<dbReference type="AlphaFoldDB" id="A0A5B0E8A9"/>
<proteinExistence type="predicted"/>
<accession>A0A5B0E8A9</accession>